<dbReference type="OrthoDB" id="2375606at2"/>
<keyword evidence="4" id="KW-0812">Transmembrane</keyword>
<evidence type="ECO:0000259" key="5">
    <source>
        <dbReference type="Pfam" id="PF14689"/>
    </source>
</evidence>
<gene>
    <name evidence="6" type="ORF">PBOR_28495</name>
</gene>
<dbReference type="Pfam" id="PF14689">
    <property type="entry name" value="SPOB_a"/>
    <property type="match status" value="1"/>
</dbReference>
<dbReference type="HOGENOM" id="CLU_095307_0_0_9"/>
<dbReference type="RefSeq" id="WP_042217043.1">
    <property type="nucleotide sequence ID" value="NZ_CP009285.1"/>
</dbReference>
<evidence type="ECO:0000256" key="3">
    <source>
        <dbReference type="ARBA" id="ARBA00022777"/>
    </source>
</evidence>
<evidence type="ECO:0000313" key="6">
    <source>
        <dbReference type="EMBL" id="AIQ60444.1"/>
    </source>
</evidence>
<name>A0A089MVK9_PAEBO</name>
<dbReference type="Proteomes" id="UP000029518">
    <property type="component" value="Chromosome"/>
</dbReference>
<dbReference type="SUPFAM" id="SSF55890">
    <property type="entry name" value="Sporulation response regulatory protein Spo0B"/>
    <property type="match status" value="1"/>
</dbReference>
<keyword evidence="4" id="KW-1133">Transmembrane helix</keyword>
<accession>A0A089MVK9</accession>
<feature type="transmembrane region" description="Helical" evidence="4">
    <location>
        <begin position="6"/>
        <end position="24"/>
    </location>
</feature>
<proteinExistence type="predicted"/>
<evidence type="ECO:0000256" key="4">
    <source>
        <dbReference type="SAM" id="Phobius"/>
    </source>
</evidence>
<keyword evidence="2" id="KW-0808">Transferase</keyword>
<evidence type="ECO:0000313" key="7">
    <source>
        <dbReference type="Proteomes" id="UP000029518"/>
    </source>
</evidence>
<keyword evidence="4" id="KW-0472">Membrane</keyword>
<dbReference type="Gene3D" id="1.10.287.130">
    <property type="match status" value="1"/>
</dbReference>
<dbReference type="AlphaFoldDB" id="A0A089MVK9"/>
<sequence>MKSWKIIVWAVMLSAVLPLGLVYWQPSLFTCLLLGVWVAAVLAFSFLYNRRHYEEELRIQEKTLQQAANRTLNHHRHDWMNDLQVLYGYIQLGKPDKSVQCVERIKERIALDSRIAKLGVPSLVFYLQSFRTYRSSLELEVQVEEGLQLEDKLSPETGDELTSVIMQTVRAYQYSGLVPQGEARKLRLGFSQEGRDILISFEGEGDHGNPELLQGQIYNIVQGKIMKAEQFQPSTSYVELRLPLEM</sequence>
<feature type="domain" description="SpoOB alpha-helical" evidence="5">
    <location>
        <begin position="67"/>
        <end position="118"/>
    </location>
</feature>
<organism evidence="6 7">
    <name type="scientific">Paenibacillus borealis</name>
    <dbReference type="NCBI Taxonomy" id="160799"/>
    <lineage>
        <taxon>Bacteria</taxon>
        <taxon>Bacillati</taxon>
        <taxon>Bacillota</taxon>
        <taxon>Bacilli</taxon>
        <taxon>Bacillales</taxon>
        <taxon>Paenibacillaceae</taxon>
        <taxon>Paenibacillus</taxon>
    </lineage>
</organism>
<dbReference type="EMBL" id="CP009285">
    <property type="protein sequence ID" value="AIQ60444.1"/>
    <property type="molecule type" value="Genomic_DNA"/>
</dbReference>
<feature type="transmembrane region" description="Helical" evidence="4">
    <location>
        <begin position="31"/>
        <end position="48"/>
    </location>
</feature>
<dbReference type="InterPro" id="IPR039506">
    <property type="entry name" value="SPOB_a"/>
</dbReference>
<keyword evidence="1" id="KW-0597">Phosphoprotein</keyword>
<dbReference type="KEGG" id="pbd:PBOR_28495"/>
<reference evidence="6" key="1">
    <citation type="submission" date="2014-08" db="EMBL/GenBank/DDBJ databases">
        <title>Comparative genomics of the Paenibacillus odorifer group.</title>
        <authorList>
            <person name="den Bakker H.C."/>
            <person name="Tsai Y.-C.Y.-C."/>
            <person name="Martin N."/>
            <person name="Korlach J."/>
            <person name="Wiedmann M."/>
        </authorList>
    </citation>
    <scope>NUCLEOTIDE SEQUENCE [LARGE SCALE GENOMIC DNA]</scope>
    <source>
        <strain evidence="6">DSM 13188</strain>
    </source>
</reference>
<evidence type="ECO:0000256" key="2">
    <source>
        <dbReference type="ARBA" id="ARBA00022679"/>
    </source>
</evidence>
<keyword evidence="7" id="KW-1185">Reference proteome</keyword>
<evidence type="ECO:0000256" key="1">
    <source>
        <dbReference type="ARBA" id="ARBA00022553"/>
    </source>
</evidence>
<protein>
    <recommendedName>
        <fullName evidence="5">SpoOB alpha-helical domain-containing protein</fullName>
    </recommendedName>
</protein>
<dbReference type="GO" id="GO:0000155">
    <property type="term" value="F:phosphorelay sensor kinase activity"/>
    <property type="evidence" value="ECO:0007669"/>
    <property type="project" value="InterPro"/>
</dbReference>
<keyword evidence="3" id="KW-0418">Kinase</keyword>
<dbReference type="InterPro" id="IPR016120">
    <property type="entry name" value="Sig_transdc_His_kin_SpoOB"/>
</dbReference>